<name>X1HCC6_9ZZZZ</name>
<dbReference type="InterPro" id="IPR029063">
    <property type="entry name" value="SAM-dependent_MTases_sf"/>
</dbReference>
<dbReference type="Gene3D" id="3.40.50.150">
    <property type="entry name" value="Vaccinia Virus protein VP39"/>
    <property type="match status" value="1"/>
</dbReference>
<dbReference type="EMBL" id="BARU01034737">
    <property type="protein sequence ID" value="GAH67037.1"/>
    <property type="molecule type" value="Genomic_DNA"/>
</dbReference>
<dbReference type="AlphaFoldDB" id="X1HCC6"/>
<gene>
    <name evidence="1" type="ORF">S03H2_54479</name>
</gene>
<proteinExistence type="predicted"/>
<evidence type="ECO:0000313" key="1">
    <source>
        <dbReference type="EMBL" id="GAH67037.1"/>
    </source>
</evidence>
<feature type="non-terminal residue" evidence="1">
    <location>
        <position position="1"/>
    </location>
</feature>
<sequence length="49" mass="5541">AGYTGYIFTGNRKLAGKVGLKTSARMIFFNGKIECRLLKYEMYEGTKQS</sequence>
<protein>
    <submittedName>
        <fullName evidence="1">Uncharacterized protein</fullName>
    </submittedName>
</protein>
<organism evidence="1">
    <name type="scientific">marine sediment metagenome</name>
    <dbReference type="NCBI Taxonomy" id="412755"/>
    <lineage>
        <taxon>unclassified sequences</taxon>
        <taxon>metagenomes</taxon>
        <taxon>ecological metagenomes</taxon>
    </lineage>
</organism>
<accession>X1HCC6</accession>
<comment type="caution">
    <text evidence="1">The sequence shown here is derived from an EMBL/GenBank/DDBJ whole genome shotgun (WGS) entry which is preliminary data.</text>
</comment>
<reference evidence="1" key="1">
    <citation type="journal article" date="2014" name="Front. Microbiol.">
        <title>High frequency of phylogenetically diverse reductive dehalogenase-homologous genes in deep subseafloor sedimentary metagenomes.</title>
        <authorList>
            <person name="Kawai M."/>
            <person name="Futagami T."/>
            <person name="Toyoda A."/>
            <person name="Takaki Y."/>
            <person name="Nishi S."/>
            <person name="Hori S."/>
            <person name="Arai W."/>
            <person name="Tsubouchi T."/>
            <person name="Morono Y."/>
            <person name="Uchiyama I."/>
            <person name="Ito T."/>
            <person name="Fujiyama A."/>
            <person name="Inagaki F."/>
            <person name="Takami H."/>
        </authorList>
    </citation>
    <scope>NUCLEOTIDE SEQUENCE</scope>
    <source>
        <strain evidence="1">Expedition CK06-06</strain>
    </source>
</reference>